<feature type="region of interest" description="Disordered" evidence="1">
    <location>
        <begin position="66"/>
        <end position="95"/>
    </location>
</feature>
<evidence type="ECO:0000313" key="4">
    <source>
        <dbReference type="Proteomes" id="UP000274922"/>
    </source>
</evidence>
<dbReference type="EMBL" id="ML014183">
    <property type="protein sequence ID" value="RKP01159.1"/>
    <property type="molecule type" value="Genomic_DNA"/>
</dbReference>
<proteinExistence type="predicted"/>
<name>A0A4V1IUN3_9FUNG</name>
<protein>
    <submittedName>
        <fullName evidence="3">Uncharacterized protein</fullName>
    </submittedName>
</protein>
<sequence length="172" mass="17761">MAGGTARRVARRAVLSAVVASRRRSVIVARKRGSTRVPVGSILGRVPDARASTGYRVRPPSALDRLAAPPIGLSSSRASVHRLSRPSQRPSPSPLACLPAVRAVRAAAAAAASSSSAAAAAAAAAVAALSCRRRRRRPFLRPTRRGGRSPFLCCGRLGSVPRPQHTGHAASA</sequence>
<dbReference type="AlphaFoldDB" id="A0A4V1IUN3"/>
<evidence type="ECO:0000313" key="3">
    <source>
        <dbReference type="EMBL" id="RKP01159.1"/>
    </source>
</evidence>
<feature type="transmembrane region" description="Helical" evidence="2">
    <location>
        <begin position="107"/>
        <end position="131"/>
    </location>
</feature>
<dbReference type="Proteomes" id="UP000274922">
    <property type="component" value="Unassembled WGS sequence"/>
</dbReference>
<keyword evidence="2" id="KW-0812">Transmembrane</keyword>
<organism evidence="3 4">
    <name type="scientific">Caulochytrium protostelioides</name>
    <dbReference type="NCBI Taxonomy" id="1555241"/>
    <lineage>
        <taxon>Eukaryota</taxon>
        <taxon>Fungi</taxon>
        <taxon>Fungi incertae sedis</taxon>
        <taxon>Chytridiomycota</taxon>
        <taxon>Chytridiomycota incertae sedis</taxon>
        <taxon>Chytridiomycetes</taxon>
        <taxon>Caulochytriales</taxon>
        <taxon>Caulochytriaceae</taxon>
        <taxon>Caulochytrium</taxon>
    </lineage>
</organism>
<keyword evidence="2" id="KW-1133">Transmembrane helix</keyword>
<keyword evidence="4" id="KW-1185">Reference proteome</keyword>
<reference evidence="4" key="1">
    <citation type="journal article" date="2018" name="Nat. Microbiol.">
        <title>Leveraging single-cell genomics to expand the fungal tree of life.</title>
        <authorList>
            <person name="Ahrendt S.R."/>
            <person name="Quandt C.A."/>
            <person name="Ciobanu D."/>
            <person name="Clum A."/>
            <person name="Salamov A."/>
            <person name="Andreopoulos B."/>
            <person name="Cheng J.F."/>
            <person name="Woyke T."/>
            <person name="Pelin A."/>
            <person name="Henrissat B."/>
            <person name="Reynolds N.K."/>
            <person name="Benny G.L."/>
            <person name="Smith M.E."/>
            <person name="James T.Y."/>
            <person name="Grigoriev I.V."/>
        </authorList>
    </citation>
    <scope>NUCLEOTIDE SEQUENCE [LARGE SCALE GENOMIC DNA]</scope>
    <source>
        <strain evidence="4">ATCC 52028</strain>
    </source>
</reference>
<gene>
    <name evidence="3" type="ORF">CXG81DRAFT_19025</name>
</gene>
<evidence type="ECO:0000256" key="2">
    <source>
        <dbReference type="SAM" id="Phobius"/>
    </source>
</evidence>
<evidence type="ECO:0000256" key="1">
    <source>
        <dbReference type="SAM" id="MobiDB-lite"/>
    </source>
</evidence>
<accession>A0A4V1IUN3</accession>
<keyword evidence="2" id="KW-0472">Membrane</keyword>